<dbReference type="InterPro" id="IPR036188">
    <property type="entry name" value="FAD/NAD-bd_sf"/>
</dbReference>
<dbReference type="InterPro" id="IPR050260">
    <property type="entry name" value="FAD-bd_OxRdtase"/>
</dbReference>
<evidence type="ECO:0000256" key="4">
    <source>
        <dbReference type="ARBA" id="ARBA00022827"/>
    </source>
</evidence>
<feature type="domain" description="FAD/NAD(P)-binding" evidence="5">
    <location>
        <begin position="9"/>
        <end position="226"/>
    </location>
</feature>
<dbReference type="Proteomes" id="UP000595663">
    <property type="component" value="Chromosome"/>
</dbReference>
<comment type="cofactor">
    <cofactor evidence="1">
        <name>FAD</name>
        <dbReference type="ChEBI" id="CHEBI:57692"/>
    </cofactor>
</comment>
<protein>
    <submittedName>
        <fullName evidence="7">Nitrite reductase (NAD(P)H) large subunit</fullName>
        <ecNumber evidence="7">1.7.1.4</ecNumber>
    </submittedName>
</protein>
<dbReference type="PANTHER" id="PTHR43429:SF3">
    <property type="entry name" value="NITRITE REDUCTASE [NAD(P)H]"/>
    <property type="match status" value="1"/>
</dbReference>
<organism evidence="7 8">
    <name type="scientific">Amphritea japonica ATCC BAA-1530</name>
    <dbReference type="NCBI Taxonomy" id="1278309"/>
    <lineage>
        <taxon>Bacteria</taxon>
        <taxon>Pseudomonadati</taxon>
        <taxon>Pseudomonadota</taxon>
        <taxon>Gammaproteobacteria</taxon>
        <taxon>Oceanospirillales</taxon>
        <taxon>Oceanospirillaceae</taxon>
        <taxon>Amphritea</taxon>
    </lineage>
</organism>
<keyword evidence="8" id="KW-1185">Reference proteome</keyword>
<evidence type="ECO:0000256" key="1">
    <source>
        <dbReference type="ARBA" id="ARBA00001974"/>
    </source>
</evidence>
<dbReference type="InterPro" id="IPR016156">
    <property type="entry name" value="FAD/NAD-linked_Rdtase_dimer_sf"/>
</dbReference>
<feature type="domain" description="FAD/NAD(P)-binding" evidence="5">
    <location>
        <begin position="255"/>
        <end position="327"/>
    </location>
</feature>
<evidence type="ECO:0000313" key="8">
    <source>
        <dbReference type="Proteomes" id="UP000595663"/>
    </source>
</evidence>
<dbReference type="AlphaFoldDB" id="A0A7R6PM34"/>
<evidence type="ECO:0000313" key="7">
    <source>
        <dbReference type="EMBL" id="BBB26825.1"/>
    </source>
</evidence>
<keyword evidence="7" id="KW-0560">Oxidoreductase</keyword>
<keyword evidence="4" id="KW-0274">FAD</keyword>
<keyword evidence="3" id="KW-0285">Flavoprotein</keyword>
<dbReference type="InterPro" id="IPR023753">
    <property type="entry name" value="FAD/NAD-binding_dom"/>
</dbReference>
<accession>A0A7R6PM34</accession>
<evidence type="ECO:0000259" key="6">
    <source>
        <dbReference type="Pfam" id="PF18267"/>
    </source>
</evidence>
<comment type="similarity">
    <text evidence="2">Belongs to the FAD-dependent oxidoreductase family.</text>
</comment>
<gene>
    <name evidence="7" type="ORF">AMJAP_2235</name>
</gene>
<dbReference type="EC" id="1.7.1.4" evidence="7"/>
<dbReference type="EMBL" id="AP014545">
    <property type="protein sequence ID" value="BBB26825.1"/>
    <property type="molecule type" value="Genomic_DNA"/>
</dbReference>
<evidence type="ECO:0000256" key="2">
    <source>
        <dbReference type="ARBA" id="ARBA00006442"/>
    </source>
</evidence>
<dbReference type="KEGG" id="ajp:AMJAP_2235"/>
<feature type="domain" description="NADH-rubredoxin oxidoreductase C-terminal" evidence="6">
    <location>
        <begin position="361"/>
        <end position="428"/>
    </location>
</feature>
<dbReference type="PRINTS" id="PR00368">
    <property type="entry name" value="FADPNR"/>
</dbReference>
<evidence type="ECO:0000259" key="5">
    <source>
        <dbReference type="Pfam" id="PF07992"/>
    </source>
</evidence>
<dbReference type="GO" id="GO:0008942">
    <property type="term" value="F:nitrite reductase [NAD(P)H] activity"/>
    <property type="evidence" value="ECO:0007669"/>
    <property type="project" value="UniProtKB-EC"/>
</dbReference>
<dbReference type="Pfam" id="PF07992">
    <property type="entry name" value="Pyr_redox_2"/>
    <property type="match status" value="2"/>
</dbReference>
<name>A0A7R6PM34_9GAMM</name>
<dbReference type="PANTHER" id="PTHR43429">
    <property type="entry name" value="PYRIDINE NUCLEOTIDE-DISULFIDE OXIDOREDUCTASE DOMAIN-CONTAINING"/>
    <property type="match status" value="1"/>
</dbReference>
<dbReference type="Pfam" id="PF18267">
    <property type="entry name" value="Rubredoxin_C"/>
    <property type="match status" value="1"/>
</dbReference>
<proteinExistence type="inferred from homology"/>
<dbReference type="Gene3D" id="3.30.390.30">
    <property type="match status" value="1"/>
</dbReference>
<reference evidence="7 8" key="1">
    <citation type="journal article" date="2008" name="Int. J. Syst. Evol. Microbiol.">
        <title>Amphritea japonica sp. nov. and Amphritea balenae sp. nov., isolated from the sediment adjacent to sperm whale carcasses off Kagoshima, Japan.</title>
        <authorList>
            <person name="Miyazaki M."/>
            <person name="Nogi Y."/>
            <person name="Fujiwara Y."/>
            <person name="Kawato M."/>
            <person name="Nagahama T."/>
            <person name="Kubokawa K."/>
            <person name="Horikoshi K."/>
        </authorList>
    </citation>
    <scope>NUCLEOTIDE SEQUENCE [LARGE SCALE GENOMIC DNA]</scope>
    <source>
        <strain evidence="7 8">ATCC BAA-1530</strain>
    </source>
</reference>
<evidence type="ECO:0000256" key="3">
    <source>
        <dbReference type="ARBA" id="ARBA00022630"/>
    </source>
</evidence>
<sequence>MGFFMTKPHLIIIGNGMTSGRLLDDILKRDPDKFRITVFGAEGYANYNRIMLSPVLAGEIKACDIVTHSEQWYQEHNITLHNGVTVTGIDTDNQTIKCHNGTILSYDKLVLATGSNPVIPPAARNVGVEGILSFRRLDDIDRIMNKASNIKHATVVGGGLLGLEAAWGLCQQGLNVTVIHRGGWLLNRQLDPAAGELLKQSLEARGISFRLNAEIIQFSGQETISSDESPALLSGGSESEVHSNSEALKKVFVEKTSVQKDALQQITLSDGSVLNTELAVIAIGITPNHSLAKASAIDCDRGVLVNDQMQSSHPNIFALGECTQFGQHTFGLVAPLWDQAAVLADQLCETSDHRFSVQPCATKLKVSGIDLFSAGEFMGSPENKTVVYQDNNNGVYRKLIFRDQKLTGAVLYGAVNDGNKYFELIQTQQPVQHLAPDLIFGWRYCETDSISKSITAGVPETPVSSAPDLNPQELSLATGATL</sequence>
<dbReference type="Gene3D" id="3.50.50.60">
    <property type="entry name" value="FAD/NAD(P)-binding domain"/>
    <property type="match status" value="3"/>
</dbReference>
<dbReference type="SUPFAM" id="SSF51905">
    <property type="entry name" value="FAD/NAD(P)-binding domain"/>
    <property type="match status" value="2"/>
</dbReference>
<dbReference type="InterPro" id="IPR041575">
    <property type="entry name" value="Rubredoxin_C"/>
</dbReference>